<dbReference type="Pfam" id="PF00392">
    <property type="entry name" value="GntR"/>
    <property type="match status" value="1"/>
</dbReference>
<evidence type="ECO:0000259" key="5">
    <source>
        <dbReference type="PROSITE" id="PS50949"/>
    </source>
</evidence>
<keyword evidence="7" id="KW-1185">Reference proteome</keyword>
<feature type="region of interest" description="Disordered" evidence="4">
    <location>
        <begin position="130"/>
        <end position="149"/>
    </location>
</feature>
<keyword evidence="2" id="KW-0238">DNA-binding</keyword>
<dbReference type="InterPro" id="IPR008920">
    <property type="entry name" value="TF_FadR/GntR_C"/>
</dbReference>
<keyword evidence="1" id="KW-0805">Transcription regulation</keyword>
<dbReference type="Gene3D" id="1.10.10.10">
    <property type="entry name" value="Winged helix-like DNA-binding domain superfamily/Winged helix DNA-binding domain"/>
    <property type="match status" value="1"/>
</dbReference>
<feature type="compositionally biased region" description="Basic and acidic residues" evidence="4">
    <location>
        <begin position="132"/>
        <end position="149"/>
    </location>
</feature>
<dbReference type="Gene3D" id="1.20.120.530">
    <property type="entry name" value="GntR ligand-binding domain-like"/>
    <property type="match status" value="1"/>
</dbReference>
<dbReference type="GO" id="GO:0003700">
    <property type="term" value="F:DNA-binding transcription factor activity"/>
    <property type="evidence" value="ECO:0007669"/>
    <property type="project" value="InterPro"/>
</dbReference>
<evidence type="ECO:0000313" key="7">
    <source>
        <dbReference type="Proteomes" id="UP000449846"/>
    </source>
</evidence>
<dbReference type="Proteomes" id="UP000449846">
    <property type="component" value="Unassembled WGS sequence"/>
</dbReference>
<dbReference type="InterPro" id="IPR011711">
    <property type="entry name" value="GntR_C"/>
</dbReference>
<protein>
    <submittedName>
        <fullName evidence="6">FCD domain-containing protein</fullName>
    </submittedName>
</protein>
<evidence type="ECO:0000256" key="4">
    <source>
        <dbReference type="SAM" id="MobiDB-lite"/>
    </source>
</evidence>
<organism evidence="6 7">
    <name type="scientific">Paracoccus litorisediminis</name>
    <dbReference type="NCBI Taxonomy" id="2006130"/>
    <lineage>
        <taxon>Bacteria</taxon>
        <taxon>Pseudomonadati</taxon>
        <taxon>Pseudomonadota</taxon>
        <taxon>Alphaproteobacteria</taxon>
        <taxon>Rhodobacterales</taxon>
        <taxon>Paracoccaceae</taxon>
        <taxon>Paracoccus</taxon>
    </lineage>
</organism>
<dbReference type="SUPFAM" id="SSF46785">
    <property type="entry name" value="Winged helix' DNA-binding domain"/>
    <property type="match status" value="1"/>
</dbReference>
<dbReference type="InterPro" id="IPR036390">
    <property type="entry name" value="WH_DNA-bd_sf"/>
</dbReference>
<dbReference type="SMART" id="SM00895">
    <property type="entry name" value="FCD"/>
    <property type="match status" value="1"/>
</dbReference>
<dbReference type="SMART" id="SM00345">
    <property type="entry name" value="HTH_GNTR"/>
    <property type="match status" value="1"/>
</dbReference>
<proteinExistence type="predicted"/>
<dbReference type="SUPFAM" id="SSF48008">
    <property type="entry name" value="GntR ligand-binding domain-like"/>
    <property type="match status" value="1"/>
</dbReference>
<evidence type="ECO:0000256" key="3">
    <source>
        <dbReference type="ARBA" id="ARBA00023163"/>
    </source>
</evidence>
<dbReference type="AlphaFoldDB" id="A0A844HHP7"/>
<evidence type="ECO:0000313" key="6">
    <source>
        <dbReference type="EMBL" id="MTH59366.1"/>
    </source>
</evidence>
<dbReference type="PANTHER" id="PTHR43537">
    <property type="entry name" value="TRANSCRIPTIONAL REGULATOR, GNTR FAMILY"/>
    <property type="match status" value="1"/>
</dbReference>
<keyword evidence="3" id="KW-0804">Transcription</keyword>
<feature type="domain" description="HTH gntR-type" evidence="5">
    <location>
        <begin position="165"/>
        <end position="233"/>
    </location>
</feature>
<dbReference type="PROSITE" id="PS50949">
    <property type="entry name" value="HTH_GNTR"/>
    <property type="match status" value="1"/>
</dbReference>
<name>A0A844HHP7_9RHOB</name>
<dbReference type="PRINTS" id="PR00035">
    <property type="entry name" value="HTHGNTR"/>
</dbReference>
<dbReference type="InterPro" id="IPR036388">
    <property type="entry name" value="WH-like_DNA-bd_sf"/>
</dbReference>
<dbReference type="OrthoDB" id="9028214at2"/>
<accession>A0A844HHP7</accession>
<evidence type="ECO:0000256" key="1">
    <source>
        <dbReference type="ARBA" id="ARBA00023015"/>
    </source>
</evidence>
<dbReference type="EMBL" id="WMIG01000003">
    <property type="protein sequence ID" value="MTH59366.1"/>
    <property type="molecule type" value="Genomic_DNA"/>
</dbReference>
<comment type="caution">
    <text evidence="6">The sequence shown here is derived from an EMBL/GenBank/DDBJ whole genome shotgun (WGS) entry which is preliminary data.</text>
</comment>
<dbReference type="GO" id="GO:0003677">
    <property type="term" value="F:DNA binding"/>
    <property type="evidence" value="ECO:0007669"/>
    <property type="project" value="UniProtKB-KW"/>
</dbReference>
<reference evidence="6 7" key="1">
    <citation type="submission" date="2019-11" db="EMBL/GenBank/DDBJ databases">
        <authorList>
            <person name="Dong K."/>
        </authorList>
    </citation>
    <scope>NUCLEOTIDE SEQUENCE [LARGE SCALE GENOMIC DNA]</scope>
    <source>
        <strain evidence="6 7">NBRC 112902</strain>
    </source>
</reference>
<sequence length="388" mass="42260">MKSIARMPQRALVRRASAAAEPRCVDISKGCSSRACISSRRPERRGSRIIRWIRARGFVPSQAVEPVGFSGRHAVTCHTTMRFTAGLTIQIIQVGETPPAIPAAAPLPQTLPRTRRAPTHGARDGLSFAAEEASHPSRRKEIQVESRLRDDRTIPDESARGAGAATLADQIYDEILHLILNKPLPEGSRLPTEAQFCQMYSVSRTVVREALSRLKIDGIVTSRQGQGSMVLRKPNAGVLDYPDIGSIATMQRLFEFRQVIECEVAGFAATRHTPEQLARIEAAHRAVDVALAAGAHGIEEDRLLHLAIAEAAHNAFLLAALASAGPQFVKSIEFARSLSGRLSPGRIALVSQEHAAIVEAIRARDAEAARAAMAEHLTRTRTRVFLEE</sequence>
<dbReference type="InterPro" id="IPR000524">
    <property type="entry name" value="Tscrpt_reg_HTH_GntR"/>
</dbReference>
<dbReference type="PANTHER" id="PTHR43537:SF5">
    <property type="entry name" value="UXU OPERON TRANSCRIPTIONAL REGULATOR"/>
    <property type="match status" value="1"/>
</dbReference>
<dbReference type="CDD" id="cd07377">
    <property type="entry name" value="WHTH_GntR"/>
    <property type="match status" value="1"/>
</dbReference>
<gene>
    <name evidence="6" type="ORF">GL300_09090</name>
</gene>
<evidence type="ECO:0000256" key="2">
    <source>
        <dbReference type="ARBA" id="ARBA00023125"/>
    </source>
</evidence>
<dbReference type="Pfam" id="PF07729">
    <property type="entry name" value="FCD"/>
    <property type="match status" value="1"/>
</dbReference>